<keyword evidence="12" id="KW-1185">Reference proteome</keyword>
<accession>A0A813Z6Z3</accession>
<dbReference type="GO" id="GO:0004930">
    <property type="term" value="F:G protein-coupled receptor activity"/>
    <property type="evidence" value="ECO:0007669"/>
    <property type="project" value="UniProtKB-KW"/>
</dbReference>
<keyword evidence="3 9" id="KW-1133">Transmembrane helix</keyword>
<evidence type="ECO:0000256" key="6">
    <source>
        <dbReference type="ARBA" id="ARBA00023170"/>
    </source>
</evidence>
<dbReference type="AlphaFoldDB" id="A0A813Z6Z3"/>
<keyword evidence="7 8" id="KW-0807">Transducer</keyword>
<feature type="transmembrane region" description="Helical" evidence="9">
    <location>
        <begin position="73"/>
        <end position="93"/>
    </location>
</feature>
<feature type="transmembrane region" description="Helical" evidence="9">
    <location>
        <begin position="34"/>
        <end position="53"/>
    </location>
</feature>
<evidence type="ECO:0000256" key="4">
    <source>
        <dbReference type="ARBA" id="ARBA00023040"/>
    </source>
</evidence>
<dbReference type="PANTHER" id="PTHR24240">
    <property type="entry name" value="OPSIN"/>
    <property type="match status" value="1"/>
</dbReference>
<keyword evidence="5 9" id="KW-0472">Membrane</keyword>
<dbReference type="EMBL" id="CAJNOC010001825">
    <property type="protein sequence ID" value="CAF0893793.1"/>
    <property type="molecule type" value="Genomic_DNA"/>
</dbReference>
<name>A0A813Z6Z3_9BILA</name>
<sequence>MENEYFNDNIVPVVECYKLKIISLYLFRRFRNSLNIYILSLTCFNLIGTFVELPITIVSNFKCRWILKDLGCVISGFLMYFIGCTSIYIMALISLERYFMIYNSLKTKLNSNQVLFSILICVILGFIWAFLPLVGWSHYSLEGALTSCSVEWNERNFNVLSYNVTIFITVFFIPILIIVITNFKLIKLIKDLKRVYKKFDFVYLKKKFNAERKATFSMILITIGFVISWIPYALVSLYRAFVDHKVPPLMGTIPSMFAKSTLLWTSLLYIYSNRKIRVIIKGFFIRRNTKEKYYYY</sequence>
<protein>
    <recommendedName>
        <fullName evidence="10">G-protein coupled receptors family 1 profile domain-containing protein</fullName>
    </recommendedName>
</protein>
<evidence type="ECO:0000259" key="10">
    <source>
        <dbReference type="PROSITE" id="PS50262"/>
    </source>
</evidence>
<feature type="transmembrane region" description="Helical" evidence="9">
    <location>
        <begin position="114"/>
        <end position="139"/>
    </location>
</feature>
<dbReference type="Pfam" id="PF00001">
    <property type="entry name" value="7tm_1"/>
    <property type="match status" value="1"/>
</dbReference>
<dbReference type="PRINTS" id="PR00237">
    <property type="entry name" value="GPCRRHODOPSN"/>
</dbReference>
<keyword evidence="2 8" id="KW-0812">Transmembrane</keyword>
<proteinExistence type="inferred from homology"/>
<dbReference type="GO" id="GO:0016020">
    <property type="term" value="C:membrane"/>
    <property type="evidence" value="ECO:0007669"/>
    <property type="project" value="UniProtKB-SubCell"/>
</dbReference>
<reference evidence="11" key="1">
    <citation type="submission" date="2021-02" db="EMBL/GenBank/DDBJ databases">
        <authorList>
            <person name="Nowell W R."/>
        </authorList>
    </citation>
    <scope>NUCLEOTIDE SEQUENCE</scope>
    <source>
        <strain evidence="11">Ploen Becks lab</strain>
    </source>
</reference>
<organism evidence="11 12">
    <name type="scientific">Brachionus calyciflorus</name>
    <dbReference type="NCBI Taxonomy" id="104777"/>
    <lineage>
        <taxon>Eukaryota</taxon>
        <taxon>Metazoa</taxon>
        <taxon>Spiralia</taxon>
        <taxon>Gnathifera</taxon>
        <taxon>Rotifera</taxon>
        <taxon>Eurotatoria</taxon>
        <taxon>Monogononta</taxon>
        <taxon>Pseudotrocha</taxon>
        <taxon>Ploima</taxon>
        <taxon>Brachionidae</taxon>
        <taxon>Brachionus</taxon>
    </lineage>
</organism>
<keyword evidence="6 8" id="KW-0675">Receptor</keyword>
<feature type="transmembrane region" description="Helical" evidence="9">
    <location>
        <begin position="252"/>
        <end position="271"/>
    </location>
</feature>
<dbReference type="SUPFAM" id="SSF81321">
    <property type="entry name" value="Family A G protein-coupled receptor-like"/>
    <property type="match status" value="1"/>
</dbReference>
<feature type="transmembrane region" description="Helical" evidence="9">
    <location>
        <begin position="214"/>
        <end position="232"/>
    </location>
</feature>
<evidence type="ECO:0000256" key="8">
    <source>
        <dbReference type="RuleBase" id="RU000688"/>
    </source>
</evidence>
<evidence type="ECO:0000256" key="9">
    <source>
        <dbReference type="SAM" id="Phobius"/>
    </source>
</evidence>
<evidence type="ECO:0000313" key="12">
    <source>
        <dbReference type="Proteomes" id="UP000663879"/>
    </source>
</evidence>
<dbReference type="Gene3D" id="1.20.1070.10">
    <property type="entry name" value="Rhodopsin 7-helix transmembrane proteins"/>
    <property type="match status" value="1"/>
</dbReference>
<comment type="similarity">
    <text evidence="8">Belongs to the G-protein coupled receptor 1 family.</text>
</comment>
<comment type="caution">
    <text evidence="11">The sequence shown here is derived from an EMBL/GenBank/DDBJ whole genome shotgun (WGS) entry which is preliminary data.</text>
</comment>
<dbReference type="PROSITE" id="PS00237">
    <property type="entry name" value="G_PROTEIN_RECEP_F1_1"/>
    <property type="match status" value="1"/>
</dbReference>
<dbReference type="Proteomes" id="UP000663879">
    <property type="component" value="Unassembled WGS sequence"/>
</dbReference>
<evidence type="ECO:0000256" key="3">
    <source>
        <dbReference type="ARBA" id="ARBA00022989"/>
    </source>
</evidence>
<evidence type="ECO:0000256" key="2">
    <source>
        <dbReference type="ARBA" id="ARBA00022692"/>
    </source>
</evidence>
<comment type="subcellular location">
    <subcellularLocation>
        <location evidence="1">Membrane</location>
        <topology evidence="1">Multi-pass membrane protein</topology>
    </subcellularLocation>
</comment>
<keyword evidence="4 8" id="KW-0297">G-protein coupled receptor</keyword>
<dbReference type="PROSITE" id="PS50262">
    <property type="entry name" value="G_PROTEIN_RECEP_F1_2"/>
    <property type="match status" value="1"/>
</dbReference>
<dbReference type="OrthoDB" id="5564849at2759"/>
<gene>
    <name evidence="11" type="ORF">OXX778_LOCUS11045</name>
</gene>
<dbReference type="InterPro" id="IPR017452">
    <property type="entry name" value="GPCR_Rhodpsn_7TM"/>
</dbReference>
<evidence type="ECO:0000256" key="1">
    <source>
        <dbReference type="ARBA" id="ARBA00004141"/>
    </source>
</evidence>
<evidence type="ECO:0000256" key="7">
    <source>
        <dbReference type="ARBA" id="ARBA00023224"/>
    </source>
</evidence>
<feature type="transmembrane region" description="Helical" evidence="9">
    <location>
        <begin position="159"/>
        <end position="183"/>
    </location>
</feature>
<evidence type="ECO:0000313" key="11">
    <source>
        <dbReference type="EMBL" id="CAF0893793.1"/>
    </source>
</evidence>
<dbReference type="InterPro" id="IPR050125">
    <property type="entry name" value="GPCR_opsins"/>
</dbReference>
<evidence type="ECO:0000256" key="5">
    <source>
        <dbReference type="ARBA" id="ARBA00023136"/>
    </source>
</evidence>
<feature type="domain" description="G-protein coupled receptors family 1 profile" evidence="10">
    <location>
        <begin position="16"/>
        <end position="269"/>
    </location>
</feature>
<dbReference type="InterPro" id="IPR000276">
    <property type="entry name" value="GPCR_Rhodpsn"/>
</dbReference>